<keyword evidence="11" id="KW-1185">Reference proteome</keyword>
<feature type="site" description="Important for catalytic activity, responsible for pKa modulation of the active site Glu and correct orientation of both the proton donor and substrate" evidence="8">
    <location>
        <position position="142"/>
    </location>
</feature>
<evidence type="ECO:0000313" key="12">
    <source>
        <dbReference type="RefSeq" id="XP_033583628.1"/>
    </source>
</evidence>
<reference evidence="10 12" key="1">
    <citation type="journal article" date="2020" name="Stud. Mycol.">
        <title>101 Dothideomycetes genomes: a test case for predicting lifestyles and emergence of pathogens.</title>
        <authorList>
            <person name="Haridas S."/>
            <person name="Albert R."/>
            <person name="Binder M."/>
            <person name="Bloem J."/>
            <person name="Labutti K."/>
            <person name="Salamov A."/>
            <person name="Andreopoulos B."/>
            <person name="Baker S."/>
            <person name="Barry K."/>
            <person name="Bills G."/>
            <person name="Bluhm B."/>
            <person name="Cannon C."/>
            <person name="Castanera R."/>
            <person name="Culley D."/>
            <person name="Daum C."/>
            <person name="Ezra D."/>
            <person name="Gonzalez J."/>
            <person name="Henrissat B."/>
            <person name="Kuo A."/>
            <person name="Liang C."/>
            <person name="Lipzen A."/>
            <person name="Lutzoni F."/>
            <person name="Magnuson J."/>
            <person name="Mondo S."/>
            <person name="Nolan M."/>
            <person name="Ohm R."/>
            <person name="Pangilinan J."/>
            <person name="Park H.-J."/>
            <person name="Ramirez L."/>
            <person name="Alfaro M."/>
            <person name="Sun H."/>
            <person name="Tritt A."/>
            <person name="Yoshinaga Y."/>
            <person name="Zwiers L.-H."/>
            <person name="Turgeon B."/>
            <person name="Goodwin S."/>
            <person name="Spatafora J."/>
            <person name="Crous P."/>
            <person name="Grigoriev I."/>
        </authorList>
    </citation>
    <scope>NUCLEOTIDE SEQUENCE</scope>
    <source>
        <strain evidence="10 12">CBS 304.34</strain>
    </source>
</reference>
<evidence type="ECO:0000256" key="4">
    <source>
        <dbReference type="ARBA" id="ARBA00012586"/>
    </source>
</evidence>
<organism evidence="10">
    <name type="scientific">Mytilinidion resinicola</name>
    <dbReference type="NCBI Taxonomy" id="574789"/>
    <lineage>
        <taxon>Eukaryota</taxon>
        <taxon>Fungi</taxon>
        <taxon>Dikarya</taxon>
        <taxon>Ascomycota</taxon>
        <taxon>Pezizomycotina</taxon>
        <taxon>Dothideomycetes</taxon>
        <taxon>Pleosporomycetidae</taxon>
        <taxon>Mytilinidiales</taxon>
        <taxon>Mytilinidiaceae</taxon>
        <taxon>Mytilinidion</taxon>
    </lineage>
</organism>
<dbReference type="InterPro" id="IPR016840">
    <property type="entry name" value="Glyco_hydro_43_endo_a_Ara-ase"/>
</dbReference>
<keyword evidence="6 7" id="KW-0326">Glycosidase</keyword>
<dbReference type="Gene3D" id="2.115.10.20">
    <property type="entry name" value="Glycosyl hydrolase domain, family 43"/>
    <property type="match status" value="1"/>
</dbReference>
<comment type="similarity">
    <text evidence="3 7">Belongs to the glycosyl hydrolase 43 family.</text>
</comment>
<dbReference type="AlphaFoldDB" id="A0A6A6Z8P1"/>
<evidence type="ECO:0000256" key="1">
    <source>
        <dbReference type="ARBA" id="ARBA00000375"/>
    </source>
</evidence>
<evidence type="ECO:0000313" key="11">
    <source>
        <dbReference type="Proteomes" id="UP000504636"/>
    </source>
</evidence>
<comment type="catalytic activity">
    <reaction evidence="1 7">
        <text>Endohydrolysis of (1-&gt;5)-alpha-arabinofuranosidic linkages in (1-&gt;5)-arabinans.</text>
        <dbReference type="EC" id="3.2.1.99"/>
    </reaction>
</comment>
<dbReference type="EMBL" id="MU003693">
    <property type="protein sequence ID" value="KAF2816664.1"/>
    <property type="molecule type" value="Genomic_DNA"/>
</dbReference>
<name>A0A6A6Z8P1_9PEZI</name>
<dbReference type="GO" id="GO:0031222">
    <property type="term" value="P:arabinan catabolic process"/>
    <property type="evidence" value="ECO:0007669"/>
    <property type="project" value="UniProtKB-UniPathway"/>
</dbReference>
<evidence type="ECO:0000256" key="5">
    <source>
        <dbReference type="ARBA" id="ARBA00022801"/>
    </source>
</evidence>
<evidence type="ECO:0000256" key="8">
    <source>
        <dbReference type="PIRSR" id="PIRSR606710-2"/>
    </source>
</evidence>
<dbReference type="CDD" id="cd18831">
    <property type="entry name" value="GH43_AnAbnA-like"/>
    <property type="match status" value="1"/>
</dbReference>
<dbReference type="PIRSF" id="PIRSF026534">
    <property type="entry name" value="Endo_alpha-L-arabinosidase"/>
    <property type="match status" value="1"/>
</dbReference>
<comment type="pathway">
    <text evidence="2 7">Glycan metabolism; L-arabinan degradation.</text>
</comment>
<sequence>MTYSIASYSLLVSAALALVATTPIHPRAAASWPDPEPYTWYRFSTNDNILIANAPSLNGPWTYQQQMLPQGSIIKVAADQELWAPDVHLIDNTYHVYYAVSTLGSQASDIGVATAPSLEVGSTWTDHGSLGIPKSSNYNLIDPNLFRDGGDTHHFVFGSFWRDIFHTTLSAADPTTWSGVTPANVVYNSTIRLGTTTTTVEEGAFQFSTTVRGTPWHYLFFSSGLCCQAPDALAPAGEEYKVMVCRAAAPTGPFVDQAGNSCLAGNGGTLVLGSHGFVYAPGGQGVLVDDGGGRDVLYYHYVDTRIGYAYADFQFGFNYLDFESGWPVVTT</sequence>
<evidence type="ECO:0000256" key="7">
    <source>
        <dbReference type="PIRNR" id="PIRNR026534"/>
    </source>
</evidence>
<dbReference type="InterPro" id="IPR006710">
    <property type="entry name" value="Glyco_hydro_43"/>
</dbReference>
<dbReference type="RefSeq" id="XP_033583628.1">
    <property type="nucleotide sequence ID" value="XM_033726785.1"/>
</dbReference>
<evidence type="ECO:0000256" key="9">
    <source>
        <dbReference type="SAM" id="SignalP"/>
    </source>
</evidence>
<feature type="chain" id="PRO_5044629707" description="Arabinan endo-1,5-alpha-L-arabinosidase" evidence="9">
    <location>
        <begin position="22"/>
        <end position="331"/>
    </location>
</feature>
<keyword evidence="9" id="KW-0732">Signal</keyword>
<proteinExistence type="inferred from homology"/>
<keyword evidence="5 7" id="KW-0378">Hydrolase</keyword>
<gene>
    <name evidence="10 12" type="ORF">BDZ99DRAFT_543363</name>
</gene>
<dbReference type="GO" id="GO:0046558">
    <property type="term" value="F:arabinan endo-1,5-alpha-L-arabinosidase activity"/>
    <property type="evidence" value="ECO:0007669"/>
    <property type="project" value="UniProtKB-EC"/>
</dbReference>
<protein>
    <recommendedName>
        <fullName evidence="4 7">Arabinan endo-1,5-alpha-L-arabinosidase</fullName>
        <ecNumber evidence="4 7">3.2.1.99</ecNumber>
    </recommendedName>
</protein>
<dbReference type="UniPathway" id="UPA00667"/>
<dbReference type="Proteomes" id="UP000504636">
    <property type="component" value="Unplaced"/>
</dbReference>
<accession>A0A6A6Z8P1</accession>
<dbReference type="Pfam" id="PF04616">
    <property type="entry name" value="Glyco_hydro_43"/>
    <property type="match status" value="1"/>
</dbReference>
<reference evidence="12" key="2">
    <citation type="submission" date="2020-04" db="EMBL/GenBank/DDBJ databases">
        <authorList>
            <consortium name="NCBI Genome Project"/>
        </authorList>
    </citation>
    <scope>NUCLEOTIDE SEQUENCE</scope>
    <source>
        <strain evidence="12">CBS 304.34</strain>
    </source>
</reference>
<evidence type="ECO:0000256" key="6">
    <source>
        <dbReference type="ARBA" id="ARBA00023295"/>
    </source>
</evidence>
<dbReference type="PANTHER" id="PTHR43301:SF3">
    <property type="entry name" value="ARABINAN ENDO-1,5-ALPHA-L-ARABINOSIDASE A-RELATED"/>
    <property type="match status" value="1"/>
</dbReference>
<evidence type="ECO:0000313" key="10">
    <source>
        <dbReference type="EMBL" id="KAF2816664.1"/>
    </source>
</evidence>
<dbReference type="OrthoDB" id="195678at2759"/>
<reference evidence="12" key="3">
    <citation type="submission" date="2025-04" db="UniProtKB">
        <authorList>
            <consortium name="RefSeq"/>
        </authorList>
    </citation>
    <scope>IDENTIFICATION</scope>
    <source>
        <strain evidence="12">CBS 304.34</strain>
    </source>
</reference>
<feature type="signal peptide" evidence="9">
    <location>
        <begin position="1"/>
        <end position="21"/>
    </location>
</feature>
<evidence type="ECO:0000256" key="2">
    <source>
        <dbReference type="ARBA" id="ARBA00004834"/>
    </source>
</evidence>
<dbReference type="InterPro" id="IPR023296">
    <property type="entry name" value="Glyco_hydro_beta-prop_sf"/>
</dbReference>
<dbReference type="PANTHER" id="PTHR43301">
    <property type="entry name" value="ARABINAN ENDO-1,5-ALPHA-L-ARABINOSIDASE"/>
    <property type="match status" value="1"/>
</dbReference>
<dbReference type="EC" id="3.2.1.99" evidence="4 7"/>
<dbReference type="InterPro" id="IPR050727">
    <property type="entry name" value="GH43_arabinanases"/>
</dbReference>
<dbReference type="SUPFAM" id="SSF75005">
    <property type="entry name" value="Arabinanase/levansucrase/invertase"/>
    <property type="match status" value="1"/>
</dbReference>
<evidence type="ECO:0000256" key="3">
    <source>
        <dbReference type="ARBA" id="ARBA00009865"/>
    </source>
</evidence>
<dbReference type="GeneID" id="54467678"/>